<dbReference type="RefSeq" id="WP_307220291.1">
    <property type="nucleotide sequence ID" value="NZ_JAUSTI010000019.1"/>
</dbReference>
<dbReference type="Proteomes" id="UP001233836">
    <property type="component" value="Unassembled WGS sequence"/>
</dbReference>
<dbReference type="EMBL" id="JAUSTI010000019">
    <property type="protein sequence ID" value="MDQ0173352.1"/>
    <property type="molecule type" value="Genomic_DNA"/>
</dbReference>
<accession>A0ABT9WJF1</accession>
<evidence type="ECO:0000313" key="1">
    <source>
        <dbReference type="EMBL" id="MDQ0173352.1"/>
    </source>
</evidence>
<proteinExistence type="predicted"/>
<reference evidence="1 2" key="1">
    <citation type="submission" date="2023-07" db="EMBL/GenBank/DDBJ databases">
        <title>Sorghum-associated microbial communities from plants grown in Nebraska, USA.</title>
        <authorList>
            <person name="Schachtman D."/>
        </authorList>
    </citation>
    <scope>NUCLEOTIDE SEQUENCE [LARGE SCALE GENOMIC DNA]</scope>
    <source>
        <strain evidence="1 2">DS1314</strain>
    </source>
</reference>
<gene>
    <name evidence="1" type="ORF">J2T19_004845</name>
</gene>
<comment type="caution">
    <text evidence="1">The sequence shown here is derived from an EMBL/GenBank/DDBJ whole genome shotgun (WGS) entry which is preliminary data.</text>
</comment>
<protein>
    <submittedName>
        <fullName evidence="1">Uncharacterized protein</fullName>
    </submittedName>
</protein>
<organism evidence="1 2">
    <name type="scientific">Paenibacillus tundrae</name>
    <dbReference type="NCBI Taxonomy" id="528187"/>
    <lineage>
        <taxon>Bacteria</taxon>
        <taxon>Bacillati</taxon>
        <taxon>Bacillota</taxon>
        <taxon>Bacilli</taxon>
        <taxon>Bacillales</taxon>
        <taxon>Paenibacillaceae</taxon>
        <taxon>Paenibacillus</taxon>
    </lineage>
</organism>
<name>A0ABT9WJF1_9BACL</name>
<sequence>MYSRKFIREQLIDAMHGLEEATKYFENKLNDLELLKLLIKIAKDDYSTDASAAASYWISHFEEGLLKEVEGKLLILQKYKLDSISGFAIIALSRINSAKGREYLLRHRINPMVKWWDSKALENYMK</sequence>
<evidence type="ECO:0000313" key="2">
    <source>
        <dbReference type="Proteomes" id="UP001233836"/>
    </source>
</evidence>
<keyword evidence="2" id="KW-1185">Reference proteome</keyword>